<name>A0ABY8DNY8_9HYPH</name>
<dbReference type="InterPro" id="IPR023631">
    <property type="entry name" value="Amidase_dom"/>
</dbReference>
<proteinExistence type="predicted"/>
<dbReference type="RefSeq" id="WP_280663620.1">
    <property type="nucleotide sequence ID" value="NZ_CP120375.1"/>
</dbReference>
<dbReference type="EMBL" id="CP120375">
    <property type="protein sequence ID" value="WEX91662.1"/>
    <property type="molecule type" value="Genomic_DNA"/>
</dbReference>
<gene>
    <name evidence="2" type="ORF">PZN02_005953</name>
</gene>
<protein>
    <submittedName>
        <fullName evidence="2">Amidase</fullName>
    </submittedName>
</protein>
<reference evidence="2 3" key="1">
    <citation type="submission" date="2023-03" db="EMBL/GenBank/DDBJ databases">
        <authorList>
            <person name="Kaur S."/>
            <person name="Espinosa-Saiz D."/>
            <person name="Velazquez E."/>
            <person name="Menendez E."/>
            <person name="diCenzo G.C."/>
        </authorList>
    </citation>
    <scope>NUCLEOTIDE SEQUENCE [LARGE SCALE GENOMIC DNA]</scope>
    <source>
        <strain evidence="2 3">LMG 24692</strain>
        <plasmid evidence="2 3">unnamed</plasmid>
    </source>
</reference>
<dbReference type="Proteomes" id="UP001229355">
    <property type="component" value="Plasmid unnamed"/>
</dbReference>
<organism evidence="2 3">
    <name type="scientific">Sinorhizobium garamanticum</name>
    <dbReference type="NCBI Taxonomy" id="680247"/>
    <lineage>
        <taxon>Bacteria</taxon>
        <taxon>Pseudomonadati</taxon>
        <taxon>Pseudomonadota</taxon>
        <taxon>Alphaproteobacteria</taxon>
        <taxon>Hyphomicrobiales</taxon>
        <taxon>Rhizobiaceae</taxon>
        <taxon>Sinorhizobium/Ensifer group</taxon>
        <taxon>Sinorhizobium</taxon>
    </lineage>
</organism>
<evidence type="ECO:0000259" key="1">
    <source>
        <dbReference type="Pfam" id="PF01425"/>
    </source>
</evidence>
<dbReference type="InterPro" id="IPR036928">
    <property type="entry name" value="AS_sf"/>
</dbReference>
<accession>A0ABY8DNY8</accession>
<dbReference type="Pfam" id="PF01425">
    <property type="entry name" value="Amidase"/>
    <property type="match status" value="1"/>
</dbReference>
<dbReference type="Gene3D" id="3.90.1300.10">
    <property type="entry name" value="Amidase signature (AS) domain"/>
    <property type="match status" value="1"/>
</dbReference>
<dbReference type="SUPFAM" id="SSF75304">
    <property type="entry name" value="Amidase signature (AS) enzymes"/>
    <property type="match status" value="1"/>
</dbReference>
<evidence type="ECO:0000313" key="2">
    <source>
        <dbReference type="EMBL" id="WEX91662.1"/>
    </source>
</evidence>
<keyword evidence="2" id="KW-0614">Plasmid</keyword>
<keyword evidence="3" id="KW-1185">Reference proteome</keyword>
<evidence type="ECO:0000313" key="3">
    <source>
        <dbReference type="Proteomes" id="UP001229355"/>
    </source>
</evidence>
<sequence>MCGISGVIDRCATSSIDAQQLRRCAKTRDVIGPISRSAEDTALLAAAIAGFASDDVTTSSENVSDYKFYSSSSKLSQLSIGYDPAICAAINDAQVRALFVSTSNALADLGHRLITT</sequence>
<geneLocation type="plasmid" evidence="2 3">
    <name>unnamed</name>
</geneLocation>
<feature type="domain" description="Amidase" evidence="1">
    <location>
        <begin position="20"/>
        <end position="114"/>
    </location>
</feature>